<dbReference type="GO" id="GO:0016705">
    <property type="term" value="F:oxidoreductase activity, acting on paired donors, with incorporation or reduction of molecular oxygen"/>
    <property type="evidence" value="ECO:0007669"/>
    <property type="project" value="InterPro"/>
</dbReference>
<keyword evidence="7" id="KW-0560">Oxidoreductase</keyword>
<dbReference type="PRINTS" id="PR00463">
    <property type="entry name" value="EP450I"/>
</dbReference>
<evidence type="ECO:0000256" key="7">
    <source>
        <dbReference type="RuleBase" id="RU000461"/>
    </source>
</evidence>
<dbReference type="InterPro" id="IPR036396">
    <property type="entry name" value="Cyt_P450_sf"/>
</dbReference>
<dbReference type="InterPro" id="IPR001128">
    <property type="entry name" value="Cyt_P450"/>
</dbReference>
<dbReference type="PANTHER" id="PTHR24305">
    <property type="entry name" value="CYTOCHROME P450"/>
    <property type="match status" value="1"/>
</dbReference>
<dbReference type="Proteomes" id="UP001303473">
    <property type="component" value="Unassembled WGS sequence"/>
</dbReference>
<dbReference type="Gene3D" id="1.10.630.10">
    <property type="entry name" value="Cytochrome P450"/>
    <property type="match status" value="1"/>
</dbReference>
<reference evidence="10" key="1">
    <citation type="journal article" date="2023" name="Mol. Phylogenet. Evol.">
        <title>Genome-scale phylogeny and comparative genomics of the fungal order Sordariales.</title>
        <authorList>
            <person name="Hensen N."/>
            <person name="Bonometti L."/>
            <person name="Westerberg I."/>
            <person name="Brannstrom I.O."/>
            <person name="Guillou S."/>
            <person name="Cros-Aarteil S."/>
            <person name="Calhoun S."/>
            <person name="Haridas S."/>
            <person name="Kuo A."/>
            <person name="Mondo S."/>
            <person name="Pangilinan J."/>
            <person name="Riley R."/>
            <person name="LaButti K."/>
            <person name="Andreopoulos B."/>
            <person name="Lipzen A."/>
            <person name="Chen C."/>
            <person name="Yan M."/>
            <person name="Daum C."/>
            <person name="Ng V."/>
            <person name="Clum A."/>
            <person name="Steindorff A."/>
            <person name="Ohm R.A."/>
            <person name="Martin F."/>
            <person name="Silar P."/>
            <person name="Natvig D.O."/>
            <person name="Lalanne C."/>
            <person name="Gautier V."/>
            <person name="Ament-Velasquez S.L."/>
            <person name="Kruys A."/>
            <person name="Hutchinson M.I."/>
            <person name="Powell A.J."/>
            <person name="Barry K."/>
            <person name="Miller A.N."/>
            <person name="Grigoriev I.V."/>
            <person name="Debuchy R."/>
            <person name="Gladieux P."/>
            <person name="Hiltunen Thoren M."/>
            <person name="Johannesson H."/>
        </authorList>
    </citation>
    <scope>NUCLEOTIDE SEQUENCE [LARGE SCALE GENOMIC DNA]</scope>
    <source>
        <strain evidence="10">CBS 340.73</strain>
    </source>
</reference>
<comment type="similarity">
    <text evidence="2 7">Belongs to the cytochrome P450 family.</text>
</comment>
<proteinExistence type="inferred from homology"/>
<sequence>MALMSALLSALLWPALGLASFTLYCAVCLTRNYLIARRIGLPIRVIPIDHTNPFWMMVDRKVLSFVKKLPGFLGDNDFTRFNFRAWEMYDRLRPHREMGDAFIIVTPQRIWFYLADPEALMECFRRRLDFPRCTELTEILNVFGTNLSTVEGQQWKTQRKIIATCFNEQNSEIVWSESVSLARDMLAYWSKKPSVSSSADDLRTLSLHVLSGAGFGKSFKFEGHDERPNTSVSANYKSSLQTILENCVLILALGPGFLTKARPWLPSTWKLARLADTCAAFQRYMTDQYEEEKKRTEADDAQEAKKTGRAANKTLMSSLVRASQAEAATSTGTGTGGLSESEIYGNMFMLNFAGHDTTAHTFTFAIYFLAANPDVQDWISEEARAVLGGNDWDYATSFPRLKRCLAVMYETLRLYTIVPVSKWVGENQTGGGVSLEVAGKTIVLPPKTMFIPSYAAVQTDPKYWGPDALVWRPSRWIVTQEGGGRPPAAGEEELITIRKGTFLGWSEGARDCPGKKFSQVEFVATVATLLRDWRVDPAPLHAGESPEDARKRVLDLIEHDSAPVLLLQMLHPERAPLTWRKR</sequence>
<dbReference type="GO" id="GO:0020037">
    <property type="term" value="F:heme binding"/>
    <property type="evidence" value="ECO:0007669"/>
    <property type="project" value="InterPro"/>
</dbReference>
<name>A0AAN6NHY3_9PEZI</name>
<evidence type="ECO:0000256" key="1">
    <source>
        <dbReference type="ARBA" id="ARBA00001971"/>
    </source>
</evidence>
<protein>
    <submittedName>
        <fullName evidence="9">Cytochrome P450</fullName>
    </submittedName>
</protein>
<dbReference type="SUPFAM" id="SSF48264">
    <property type="entry name" value="Cytochrome P450"/>
    <property type="match status" value="1"/>
</dbReference>
<dbReference type="InterPro" id="IPR002401">
    <property type="entry name" value="Cyt_P450_E_grp-I"/>
</dbReference>
<dbReference type="GO" id="GO:0005506">
    <property type="term" value="F:iron ion binding"/>
    <property type="evidence" value="ECO:0007669"/>
    <property type="project" value="InterPro"/>
</dbReference>
<comment type="caution">
    <text evidence="9">The sequence shown here is derived from an EMBL/GenBank/DDBJ whole genome shotgun (WGS) entry which is preliminary data.</text>
</comment>
<accession>A0AAN6NHY3</accession>
<keyword evidence="5 6" id="KW-0408">Iron</keyword>
<keyword evidence="3 6" id="KW-0349">Heme</keyword>
<comment type="cofactor">
    <cofactor evidence="1 6">
        <name>heme</name>
        <dbReference type="ChEBI" id="CHEBI:30413"/>
    </cofactor>
</comment>
<dbReference type="EMBL" id="MU853752">
    <property type="protein sequence ID" value="KAK3946141.1"/>
    <property type="molecule type" value="Genomic_DNA"/>
</dbReference>
<dbReference type="PRINTS" id="PR00385">
    <property type="entry name" value="P450"/>
</dbReference>
<evidence type="ECO:0000256" key="2">
    <source>
        <dbReference type="ARBA" id="ARBA00010617"/>
    </source>
</evidence>
<dbReference type="PANTHER" id="PTHR24305:SF166">
    <property type="entry name" value="CYTOCHROME P450 12A4, MITOCHONDRIAL-RELATED"/>
    <property type="match status" value="1"/>
</dbReference>
<feature type="chain" id="PRO_5043015688" evidence="8">
    <location>
        <begin position="20"/>
        <end position="582"/>
    </location>
</feature>
<evidence type="ECO:0000256" key="4">
    <source>
        <dbReference type="ARBA" id="ARBA00022723"/>
    </source>
</evidence>
<dbReference type="InterPro" id="IPR050121">
    <property type="entry name" value="Cytochrome_P450_monoxygenase"/>
</dbReference>
<evidence type="ECO:0000256" key="6">
    <source>
        <dbReference type="PIRSR" id="PIRSR602401-1"/>
    </source>
</evidence>
<evidence type="ECO:0000256" key="5">
    <source>
        <dbReference type="ARBA" id="ARBA00023004"/>
    </source>
</evidence>
<gene>
    <name evidence="9" type="ORF">QBC46DRAFT_368922</name>
</gene>
<organism evidence="9 10">
    <name type="scientific">Diplogelasinospora grovesii</name>
    <dbReference type="NCBI Taxonomy" id="303347"/>
    <lineage>
        <taxon>Eukaryota</taxon>
        <taxon>Fungi</taxon>
        <taxon>Dikarya</taxon>
        <taxon>Ascomycota</taxon>
        <taxon>Pezizomycotina</taxon>
        <taxon>Sordariomycetes</taxon>
        <taxon>Sordariomycetidae</taxon>
        <taxon>Sordariales</taxon>
        <taxon>Diplogelasinosporaceae</taxon>
        <taxon>Diplogelasinospora</taxon>
    </lineage>
</organism>
<dbReference type="GO" id="GO:0004497">
    <property type="term" value="F:monooxygenase activity"/>
    <property type="evidence" value="ECO:0007669"/>
    <property type="project" value="UniProtKB-KW"/>
</dbReference>
<feature type="signal peptide" evidence="8">
    <location>
        <begin position="1"/>
        <end position="19"/>
    </location>
</feature>
<dbReference type="Pfam" id="PF00067">
    <property type="entry name" value="p450"/>
    <property type="match status" value="1"/>
</dbReference>
<dbReference type="InterPro" id="IPR017972">
    <property type="entry name" value="Cyt_P450_CS"/>
</dbReference>
<keyword evidence="7" id="KW-0503">Monooxygenase</keyword>
<keyword evidence="4 6" id="KW-0479">Metal-binding</keyword>
<dbReference type="CDD" id="cd11070">
    <property type="entry name" value="CYP56-like"/>
    <property type="match status" value="1"/>
</dbReference>
<dbReference type="PROSITE" id="PS00086">
    <property type="entry name" value="CYTOCHROME_P450"/>
    <property type="match status" value="1"/>
</dbReference>
<evidence type="ECO:0000313" key="10">
    <source>
        <dbReference type="Proteomes" id="UP001303473"/>
    </source>
</evidence>
<evidence type="ECO:0000256" key="8">
    <source>
        <dbReference type="SAM" id="SignalP"/>
    </source>
</evidence>
<keyword evidence="8" id="KW-0732">Signal</keyword>
<evidence type="ECO:0000256" key="3">
    <source>
        <dbReference type="ARBA" id="ARBA00022617"/>
    </source>
</evidence>
<keyword evidence="10" id="KW-1185">Reference proteome</keyword>
<evidence type="ECO:0000313" key="9">
    <source>
        <dbReference type="EMBL" id="KAK3946141.1"/>
    </source>
</evidence>
<dbReference type="AlphaFoldDB" id="A0AAN6NHY3"/>
<feature type="binding site" description="axial binding residue" evidence="6">
    <location>
        <position position="512"/>
    </location>
    <ligand>
        <name>heme</name>
        <dbReference type="ChEBI" id="CHEBI:30413"/>
    </ligand>
    <ligandPart>
        <name>Fe</name>
        <dbReference type="ChEBI" id="CHEBI:18248"/>
    </ligandPart>
</feature>